<feature type="binding site" evidence="11">
    <location>
        <begin position="267"/>
        <end position="272"/>
    </location>
    <ligand>
        <name>GTP</name>
        <dbReference type="ChEBI" id="CHEBI:37565"/>
    </ligand>
</feature>
<evidence type="ECO:0000256" key="6">
    <source>
        <dbReference type="ARBA" id="ARBA00022741"/>
    </source>
</evidence>
<dbReference type="HAMAP" id="MF_00452">
    <property type="entry name" value="PEPCK_GTP"/>
    <property type="match status" value="1"/>
</dbReference>
<keyword evidence="9 11" id="KW-0464">Manganese</keyword>
<organism evidence="14 15">
    <name type="scientific">Lysobacter dokdonensis DS-58</name>
    <dbReference type="NCBI Taxonomy" id="1300345"/>
    <lineage>
        <taxon>Bacteria</taxon>
        <taxon>Pseudomonadati</taxon>
        <taxon>Pseudomonadota</taxon>
        <taxon>Gammaproteobacteria</taxon>
        <taxon>Lysobacterales</taxon>
        <taxon>Lysobacteraceae</taxon>
        <taxon>Noviluteimonas</taxon>
    </lineage>
</organism>
<evidence type="ECO:0000256" key="11">
    <source>
        <dbReference type="HAMAP-Rule" id="MF_00452"/>
    </source>
</evidence>
<evidence type="ECO:0000256" key="8">
    <source>
        <dbReference type="ARBA" id="ARBA00023134"/>
    </source>
</evidence>
<feature type="binding site" evidence="11">
    <location>
        <begin position="215"/>
        <end position="217"/>
    </location>
    <ligand>
        <name>substrate</name>
    </ligand>
</feature>
<dbReference type="PATRIC" id="fig|1300345.3.peg.3066"/>
<dbReference type="GO" id="GO:0004613">
    <property type="term" value="F:phosphoenolpyruvate carboxykinase (GTP) activity"/>
    <property type="evidence" value="ECO:0007669"/>
    <property type="project" value="UniProtKB-UniRule"/>
</dbReference>
<evidence type="ECO:0000256" key="1">
    <source>
        <dbReference type="ARBA" id="ARBA00004742"/>
    </source>
</evidence>
<dbReference type="AlphaFoldDB" id="A0A0A2WDK1"/>
<keyword evidence="10 11" id="KW-0456">Lyase</keyword>
<keyword evidence="7 11" id="KW-0210">Decarboxylase</keyword>
<dbReference type="GO" id="GO:0019543">
    <property type="term" value="P:propionate catabolic process"/>
    <property type="evidence" value="ECO:0007669"/>
    <property type="project" value="TreeGrafter"/>
</dbReference>
<keyword evidence="5 11" id="KW-0479">Metal-binding</keyword>
<dbReference type="FunFam" id="3.40.449.10:FF:000005">
    <property type="entry name" value="Phosphoenolpyruvate carboxykinase [GTP]"/>
    <property type="match status" value="1"/>
</dbReference>
<feature type="binding site" evidence="11">
    <location>
        <position position="295"/>
    </location>
    <ligand>
        <name>Mn(2+)</name>
        <dbReference type="ChEBI" id="CHEBI:29035"/>
    </ligand>
</feature>
<accession>A0A0A2WDK1</accession>
<dbReference type="GO" id="GO:0033993">
    <property type="term" value="P:response to lipid"/>
    <property type="evidence" value="ECO:0007669"/>
    <property type="project" value="TreeGrafter"/>
</dbReference>
<dbReference type="GO" id="GO:0030145">
    <property type="term" value="F:manganese ion binding"/>
    <property type="evidence" value="ECO:0007669"/>
    <property type="project" value="UniProtKB-UniRule"/>
</dbReference>
<dbReference type="Pfam" id="PF00821">
    <property type="entry name" value="PEPCK_GTP"/>
    <property type="match status" value="1"/>
</dbReference>
<feature type="binding site" evidence="11">
    <location>
        <position position="244"/>
    </location>
    <ligand>
        <name>Mn(2+)</name>
        <dbReference type="ChEBI" id="CHEBI:29035"/>
    </ligand>
</feature>
<keyword evidence="15" id="KW-1185">Reference proteome</keyword>
<evidence type="ECO:0000256" key="9">
    <source>
        <dbReference type="ARBA" id="ARBA00023211"/>
    </source>
</evidence>
<dbReference type="SUPFAM" id="SSF53795">
    <property type="entry name" value="PEP carboxykinase-like"/>
    <property type="match status" value="1"/>
</dbReference>
<dbReference type="EC" id="4.1.1.32" evidence="11"/>
<comment type="function">
    <text evidence="11">Catalyzes the conversion of oxaloacetate (OAA) to phosphoenolpyruvate (PEP), the rate-limiting step in the metabolic pathway that produces glucose from lactate and other precursors derived from the citric acid cycle.</text>
</comment>
<evidence type="ECO:0000256" key="7">
    <source>
        <dbReference type="ARBA" id="ARBA00022793"/>
    </source>
</evidence>
<keyword evidence="11" id="KW-0963">Cytoplasm</keyword>
<evidence type="ECO:0000313" key="14">
    <source>
        <dbReference type="EMBL" id="KGQ17813.1"/>
    </source>
</evidence>
<dbReference type="Gene3D" id="2.170.8.10">
    <property type="entry name" value="Phosphoenolpyruvate Carboxykinase, domain 2"/>
    <property type="match status" value="1"/>
</dbReference>
<comment type="subcellular location">
    <subcellularLocation>
        <location evidence="11">Cytoplasm</location>
    </subcellularLocation>
</comment>
<feature type="binding site" evidence="11">
    <location>
        <position position="224"/>
    </location>
    <ligand>
        <name>Mn(2+)</name>
        <dbReference type="ChEBI" id="CHEBI:29035"/>
    </ligand>
</feature>
<dbReference type="PROSITE" id="PS00505">
    <property type="entry name" value="PEPCK_GTP"/>
    <property type="match status" value="1"/>
</dbReference>
<dbReference type="NCBIfam" id="NF003253">
    <property type="entry name" value="PRK04210.1"/>
    <property type="match status" value="1"/>
</dbReference>
<feature type="binding site" evidence="11">
    <location>
        <begin position="507"/>
        <end position="510"/>
    </location>
    <ligand>
        <name>GTP</name>
        <dbReference type="ChEBI" id="CHEBI:37565"/>
    </ligand>
</feature>
<evidence type="ECO:0000259" key="13">
    <source>
        <dbReference type="Pfam" id="PF17297"/>
    </source>
</evidence>
<dbReference type="UniPathway" id="UPA00138"/>
<evidence type="ECO:0000256" key="3">
    <source>
        <dbReference type="ARBA" id="ARBA00011245"/>
    </source>
</evidence>
<evidence type="ECO:0000256" key="4">
    <source>
        <dbReference type="ARBA" id="ARBA00022432"/>
    </source>
</evidence>
<evidence type="ECO:0000256" key="10">
    <source>
        <dbReference type="ARBA" id="ARBA00023239"/>
    </source>
</evidence>
<comment type="pathway">
    <text evidence="1 11">Carbohydrate biosynthesis; gluconeogenesis.</text>
</comment>
<dbReference type="SUPFAM" id="SSF68923">
    <property type="entry name" value="PEP carboxykinase N-terminal domain"/>
    <property type="match status" value="1"/>
</dbReference>
<keyword evidence="14" id="KW-0670">Pyruvate</keyword>
<sequence>MAAVVEHPISPEVENSTMGSQLDALNQWVMDVARVTQPDRIQWCDGSDSEFAELVRGMEADGTLLPLNSETHPESWLHRSHPDDVARVEHLTFVCTSEREDAGPNNHWMSPADAHAKMDALFAGCMRGRTMYVIPYCMGPIDSPLARCGVEITDSPYVVANMRIMTRMGAAALARIEREGRFVKGLHSIGELDPERRFIMHFPEELTIQSYGSGYGGNALLGKKCHALRIASHQARSEGWLAEHMLILGVENPQGQTHYIAAAFPSACGKTNLAMLIPPEGYRNEGWKVWTVGDDICWMRPGPDGRLYAINPEAGFFGVAPGTSEKSNPNALATIQRNTIFTNVGLTDDGQPWWEGLDDRKPAFDWRGNAYDCNGPAAHPNARFTVSARQCPSWSPKAEDAQGVPISAIVFGGRRASLVPLVFEARDWKHGVLVGAAMGSETTAAATGAVGVMRRDPMAMKPFCGYNFADYFAHWLSFDKPGAQLPKIFHVNWFRKGEDGKFLWPGFGENLRVLEWMIERVEGRASATDTPIGALPKIGDIRLDGVALSDEARRVLFDFDRAGWQAEVDSLASFLDEFGTRVPVALKNEQARIAAELRNG</sequence>
<comment type="catalytic activity">
    <reaction evidence="11">
        <text>oxaloacetate + GTP = phosphoenolpyruvate + GDP + CO2</text>
        <dbReference type="Rhea" id="RHEA:10388"/>
        <dbReference type="ChEBI" id="CHEBI:16452"/>
        <dbReference type="ChEBI" id="CHEBI:16526"/>
        <dbReference type="ChEBI" id="CHEBI:37565"/>
        <dbReference type="ChEBI" id="CHEBI:58189"/>
        <dbReference type="ChEBI" id="CHEBI:58702"/>
        <dbReference type="EC" id="4.1.1.32"/>
    </reaction>
</comment>
<dbReference type="GO" id="GO:0046327">
    <property type="term" value="P:glycerol biosynthetic process from pyruvate"/>
    <property type="evidence" value="ECO:0007669"/>
    <property type="project" value="TreeGrafter"/>
</dbReference>
<gene>
    <name evidence="11" type="primary">pckG</name>
    <name evidence="14" type="ORF">LF41_2020</name>
</gene>
<evidence type="ECO:0000256" key="2">
    <source>
        <dbReference type="ARBA" id="ARBA00005796"/>
    </source>
</evidence>
<dbReference type="InterPro" id="IPR013035">
    <property type="entry name" value="PEP_carboxykinase_C"/>
</dbReference>
<keyword evidence="14" id="KW-0808">Transferase</keyword>
<dbReference type="eggNOG" id="COG1274">
    <property type="taxonomic scope" value="Bacteria"/>
</dbReference>
<keyword evidence="8 11" id="KW-0342">GTP-binding</keyword>
<dbReference type="InterPro" id="IPR035077">
    <property type="entry name" value="PEP_carboxykinase_GTP_C"/>
</dbReference>
<dbReference type="InterPro" id="IPR035078">
    <property type="entry name" value="PEP_carboxykinase_GTP_N"/>
</dbReference>
<dbReference type="Gene3D" id="3.40.449.10">
    <property type="entry name" value="Phosphoenolpyruvate Carboxykinase, domain 1"/>
    <property type="match status" value="1"/>
</dbReference>
<dbReference type="PIRSF" id="PIRSF001348">
    <property type="entry name" value="PEP_carboxykinase_GTP"/>
    <property type="match status" value="1"/>
</dbReference>
<dbReference type="Gene3D" id="3.90.228.20">
    <property type="match status" value="1"/>
</dbReference>
<dbReference type="InterPro" id="IPR008210">
    <property type="entry name" value="PEP_carboxykinase_N"/>
</dbReference>
<proteinExistence type="inferred from homology"/>
<comment type="cofactor">
    <cofactor evidence="11">
        <name>Mn(2+)</name>
        <dbReference type="ChEBI" id="CHEBI:29035"/>
    </cofactor>
    <text evidence="11">Binds 1 Mn(2+) ion per subunit.</text>
</comment>
<dbReference type="GO" id="GO:0016301">
    <property type="term" value="F:kinase activity"/>
    <property type="evidence" value="ECO:0007669"/>
    <property type="project" value="UniProtKB-KW"/>
</dbReference>
<evidence type="ECO:0000256" key="5">
    <source>
        <dbReference type="ARBA" id="ARBA00022723"/>
    </source>
</evidence>
<dbReference type="Proteomes" id="UP000030518">
    <property type="component" value="Unassembled WGS sequence"/>
</dbReference>
<dbReference type="GO" id="GO:0005829">
    <property type="term" value="C:cytosol"/>
    <property type="evidence" value="ECO:0007669"/>
    <property type="project" value="TreeGrafter"/>
</dbReference>
<dbReference type="PANTHER" id="PTHR11561">
    <property type="entry name" value="PHOSPHOENOLPYRUVATE CARBOXYKINASE"/>
    <property type="match status" value="1"/>
</dbReference>
<dbReference type="GO" id="GO:0071333">
    <property type="term" value="P:cellular response to glucose stimulus"/>
    <property type="evidence" value="ECO:0007669"/>
    <property type="project" value="TreeGrafter"/>
</dbReference>
<dbReference type="GO" id="GO:0006107">
    <property type="term" value="P:oxaloacetate metabolic process"/>
    <property type="evidence" value="ECO:0007669"/>
    <property type="project" value="TreeGrafter"/>
</dbReference>
<feature type="domain" description="Phosphoenolpyruvate carboxykinase GTP-utilising N-terminal" evidence="13">
    <location>
        <begin position="27"/>
        <end position="236"/>
    </location>
</feature>
<dbReference type="PANTHER" id="PTHR11561:SF0">
    <property type="entry name" value="PHOSPHOENOLPYRUVATE CARBOXYKINASE [GTP]-RELATED"/>
    <property type="match status" value="1"/>
</dbReference>
<dbReference type="GO" id="GO:0006094">
    <property type="term" value="P:gluconeogenesis"/>
    <property type="evidence" value="ECO:0007669"/>
    <property type="project" value="UniProtKB-UniRule"/>
</dbReference>
<evidence type="ECO:0000313" key="15">
    <source>
        <dbReference type="Proteomes" id="UP000030518"/>
    </source>
</evidence>
<keyword evidence="14" id="KW-0418">Kinase</keyword>
<dbReference type="InterPro" id="IPR018091">
    <property type="entry name" value="PEP_carboxykin_GTP_CS"/>
</dbReference>
<dbReference type="Pfam" id="PF17297">
    <property type="entry name" value="PEPCK_N"/>
    <property type="match status" value="1"/>
</dbReference>
<keyword evidence="4 11" id="KW-0312">Gluconeogenesis</keyword>
<dbReference type="GO" id="GO:0005525">
    <property type="term" value="F:GTP binding"/>
    <property type="evidence" value="ECO:0007669"/>
    <property type="project" value="UniProtKB-UniRule"/>
</dbReference>
<feature type="active site" evidence="11">
    <location>
        <position position="268"/>
    </location>
</feature>
<evidence type="ECO:0000259" key="12">
    <source>
        <dbReference type="Pfam" id="PF00821"/>
    </source>
</evidence>
<feature type="binding site" evidence="11">
    <location>
        <position position="383"/>
    </location>
    <ligand>
        <name>GTP</name>
        <dbReference type="ChEBI" id="CHEBI:37565"/>
    </ligand>
</feature>
<reference evidence="14 15" key="1">
    <citation type="submission" date="2014-09" db="EMBL/GenBank/DDBJ databases">
        <title>Genome sequences of Lysobacter dokdonensis DS-58.</title>
        <authorList>
            <person name="Kim J.F."/>
            <person name="Kwak M.-J."/>
        </authorList>
    </citation>
    <scope>NUCLEOTIDE SEQUENCE [LARGE SCALE GENOMIC DNA]</scope>
    <source>
        <strain evidence="14 15">DS-58</strain>
    </source>
</reference>
<dbReference type="CDD" id="cd00819">
    <property type="entry name" value="PEPCK_GTP"/>
    <property type="match status" value="1"/>
</dbReference>
<feature type="binding site" evidence="11">
    <location>
        <position position="87"/>
    </location>
    <ligand>
        <name>substrate</name>
    </ligand>
</feature>
<comment type="caution">
    <text evidence="14">The sequence shown here is derived from an EMBL/GenBank/DDBJ whole genome shotgun (WGS) entry which is preliminary data.</text>
</comment>
<feature type="domain" description="Phosphoenolpyruvate carboxykinase C-terminal P-loop" evidence="12">
    <location>
        <begin position="240"/>
        <end position="593"/>
    </location>
</feature>
<feature type="binding site" evidence="11">
    <location>
        <position position="414"/>
    </location>
    <ligand>
        <name>GTP</name>
        <dbReference type="ChEBI" id="CHEBI:37565"/>
    </ligand>
</feature>
<dbReference type="EMBL" id="JRKJ01000025">
    <property type="protein sequence ID" value="KGQ17813.1"/>
    <property type="molecule type" value="Genomic_DNA"/>
</dbReference>
<dbReference type="STRING" id="1300345.LF41_2020"/>
<comment type="similarity">
    <text evidence="2 11">Belongs to the phosphoenolpyruvate carboxykinase [GTP] family.</text>
</comment>
<feature type="binding site" evidence="11">
    <location>
        <begin position="381"/>
        <end position="383"/>
    </location>
    <ligand>
        <name>substrate</name>
    </ligand>
</feature>
<comment type="subunit">
    <text evidence="3 11">Monomer.</text>
</comment>
<dbReference type="GO" id="GO:0042594">
    <property type="term" value="P:response to starvation"/>
    <property type="evidence" value="ECO:0007669"/>
    <property type="project" value="TreeGrafter"/>
</dbReference>
<keyword evidence="6 11" id="KW-0547">Nucleotide-binding</keyword>
<name>A0A0A2WDK1_9GAMM</name>
<protein>
    <recommendedName>
        <fullName evidence="11">Phosphoenolpyruvate carboxykinase [GTP]</fullName>
        <shortName evidence="11">PEP carboxykinase</shortName>
        <shortName evidence="11">PEPCK</shortName>
        <ecNumber evidence="11">4.1.1.32</ecNumber>
    </recommendedName>
    <alternativeName>
        <fullName evidence="11">GTP-dependent phosphoenolpyruvate carboxykinase</fullName>
        <shortName evidence="11">GTP-PEPCK</shortName>
    </alternativeName>
</protein>
<feature type="binding site" evidence="11">
    <location>
        <position position="266"/>
    </location>
    <ligand>
        <name>substrate</name>
    </ligand>
</feature>
<dbReference type="InterPro" id="IPR008209">
    <property type="entry name" value="PEP_carboxykinase_GTP"/>
</dbReference>